<proteinExistence type="predicted"/>
<dbReference type="InterPro" id="IPR051218">
    <property type="entry name" value="Sec_MonoDiacylglyc_Lipase"/>
</dbReference>
<evidence type="ECO:0000259" key="2">
    <source>
        <dbReference type="Pfam" id="PF01764"/>
    </source>
</evidence>
<evidence type="ECO:0000313" key="4">
    <source>
        <dbReference type="Proteomes" id="UP000218209"/>
    </source>
</evidence>
<organism evidence="3 4">
    <name type="scientific">Porphyra umbilicalis</name>
    <name type="common">Purple laver</name>
    <name type="synonym">Red alga</name>
    <dbReference type="NCBI Taxonomy" id="2786"/>
    <lineage>
        <taxon>Eukaryota</taxon>
        <taxon>Rhodophyta</taxon>
        <taxon>Bangiophyceae</taxon>
        <taxon>Bangiales</taxon>
        <taxon>Bangiaceae</taxon>
        <taxon>Porphyra</taxon>
    </lineage>
</organism>
<keyword evidence="4" id="KW-1185">Reference proteome</keyword>
<dbReference type="Proteomes" id="UP000218209">
    <property type="component" value="Unassembled WGS sequence"/>
</dbReference>
<dbReference type="OrthoDB" id="438440at2759"/>
<dbReference type="SUPFAM" id="SSF53474">
    <property type="entry name" value="alpha/beta-Hydrolases"/>
    <property type="match status" value="1"/>
</dbReference>
<accession>A0A1X6NNZ1</accession>
<feature type="domain" description="Fungal lipase-type" evidence="2">
    <location>
        <begin position="141"/>
        <end position="277"/>
    </location>
</feature>
<dbReference type="Gene3D" id="3.40.50.1820">
    <property type="entry name" value="alpha/beta hydrolase"/>
    <property type="match status" value="1"/>
</dbReference>
<dbReference type="CDD" id="cd00519">
    <property type="entry name" value="Lipase_3"/>
    <property type="match status" value="1"/>
</dbReference>
<dbReference type="PANTHER" id="PTHR45856">
    <property type="entry name" value="ALPHA/BETA-HYDROLASES SUPERFAMILY PROTEIN"/>
    <property type="match status" value="1"/>
</dbReference>
<dbReference type="GO" id="GO:0006629">
    <property type="term" value="P:lipid metabolic process"/>
    <property type="evidence" value="ECO:0007669"/>
    <property type="project" value="InterPro"/>
</dbReference>
<sequence>MAAPRVQLRDLLSRFCEPLRAVMLPAADEASQPGTLPPALQDLVQLVHPAERQGQQQDFPLAADTLHQYTYDALLISFLAKRVEYRLFSVAAVHARVVALNAVVHNELHTAGSALPDYNVLGLCCSWLSPTTLVRHKNTLYVASRGTSSLLDVIAVVSIYLRQVADNSGLPQPARVHTGFLHAVSGQMHAVIAMIEQDSRGLNVVFCGHSLGGAVAQLMGLAYAHARRRKGVSAYVSTVISFGSPRIGDADLGGHLARLIDHRRLYVEGDPIAAVPNPALVELRVFARVAADYAAHTARQHWQLPPTGRAERTDDATAPTATSVSAVRRVARHALTTYAARLAEHHGASRTAFNAQLRRQRG</sequence>
<dbReference type="InterPro" id="IPR002921">
    <property type="entry name" value="Fungal_lipase-type"/>
</dbReference>
<dbReference type="EMBL" id="KV919274">
    <property type="protein sequence ID" value="OSX70331.1"/>
    <property type="molecule type" value="Genomic_DNA"/>
</dbReference>
<dbReference type="AlphaFoldDB" id="A0A1X6NNZ1"/>
<dbReference type="InterPro" id="IPR029058">
    <property type="entry name" value="AB_hydrolase_fold"/>
</dbReference>
<dbReference type="Pfam" id="PF01764">
    <property type="entry name" value="Lipase_3"/>
    <property type="match status" value="1"/>
</dbReference>
<protein>
    <recommendedName>
        <fullName evidence="2">Fungal lipase-type domain-containing protein</fullName>
    </recommendedName>
</protein>
<gene>
    <name evidence="3" type="ORF">BU14_0785s0008</name>
</gene>
<dbReference type="PANTHER" id="PTHR45856:SF24">
    <property type="entry name" value="FUNGAL LIPASE-LIKE DOMAIN-CONTAINING PROTEIN"/>
    <property type="match status" value="1"/>
</dbReference>
<name>A0A1X6NNZ1_PORUM</name>
<reference evidence="3 4" key="1">
    <citation type="submission" date="2017-03" db="EMBL/GenBank/DDBJ databases">
        <title>WGS assembly of Porphyra umbilicalis.</title>
        <authorList>
            <person name="Brawley S.H."/>
            <person name="Blouin N.A."/>
            <person name="Ficko-Blean E."/>
            <person name="Wheeler G.L."/>
            <person name="Lohr M."/>
            <person name="Goodson H.V."/>
            <person name="Jenkins J.W."/>
            <person name="Blaby-Haas C.E."/>
            <person name="Helliwell K.E."/>
            <person name="Chan C."/>
            <person name="Marriage T."/>
            <person name="Bhattacharya D."/>
            <person name="Klein A.S."/>
            <person name="Badis Y."/>
            <person name="Brodie J."/>
            <person name="Cao Y."/>
            <person name="Collen J."/>
            <person name="Dittami S.M."/>
            <person name="Gachon C.M."/>
            <person name="Green B.R."/>
            <person name="Karpowicz S."/>
            <person name="Kim J.W."/>
            <person name="Kudahl U."/>
            <person name="Lin S."/>
            <person name="Michel G."/>
            <person name="Mittag M."/>
            <person name="Olson B.J."/>
            <person name="Pangilinan J."/>
            <person name="Peng Y."/>
            <person name="Qiu H."/>
            <person name="Shu S."/>
            <person name="Singer J.T."/>
            <person name="Smith A.G."/>
            <person name="Sprecher B.N."/>
            <person name="Wagner V."/>
            <person name="Wang W."/>
            <person name="Wang Z.-Y."/>
            <person name="Yan J."/>
            <person name="Yarish C."/>
            <person name="Zoeuner-Riek S."/>
            <person name="Zhuang Y."/>
            <person name="Zou Y."/>
            <person name="Lindquist E.A."/>
            <person name="Grimwood J."/>
            <person name="Barry K."/>
            <person name="Rokhsar D.S."/>
            <person name="Schmutz J."/>
            <person name="Stiller J.W."/>
            <person name="Grossman A.R."/>
            <person name="Prochnik S.E."/>
        </authorList>
    </citation>
    <scope>NUCLEOTIDE SEQUENCE [LARGE SCALE GENOMIC DNA]</scope>
    <source>
        <strain evidence="3">4086291</strain>
    </source>
</reference>
<evidence type="ECO:0000256" key="1">
    <source>
        <dbReference type="SAM" id="MobiDB-lite"/>
    </source>
</evidence>
<feature type="region of interest" description="Disordered" evidence="1">
    <location>
        <begin position="302"/>
        <end position="322"/>
    </location>
</feature>
<evidence type="ECO:0000313" key="3">
    <source>
        <dbReference type="EMBL" id="OSX70331.1"/>
    </source>
</evidence>